<sequence length="230" mass="28313">MLSLFLRTLKQNQLNIYLFHILIQFQKSKSNKINFNFKLFLNIFYIIDKQIKTRYFIRQICIIFDFTILFYIKFRFIVKYLKLIKSDQKIAISYSFNYIADKIKYQLQFKLLNKLEGKQIQNQEIQRKSKQNPHKQNIKKEEVKKQKNLQDQQMKDFEFKLINKQKSFFQFYGKNDKLKFQKLYKMINRTLTSKKFIALHLINFNKIKSSFKDTLFLFVKFIRLPNKETR</sequence>
<feature type="transmembrane region" description="Helical" evidence="1">
    <location>
        <begin position="55"/>
        <end position="74"/>
    </location>
</feature>
<dbReference type="Proteomes" id="UP000009168">
    <property type="component" value="Unassembled WGS sequence"/>
</dbReference>
<reference evidence="3" key="1">
    <citation type="journal article" date="2006" name="PLoS Biol.">
        <title>Macronuclear genome sequence of the ciliate Tetrahymena thermophila, a model eukaryote.</title>
        <authorList>
            <person name="Eisen J.A."/>
            <person name="Coyne R.S."/>
            <person name="Wu M."/>
            <person name="Wu D."/>
            <person name="Thiagarajan M."/>
            <person name="Wortman J.R."/>
            <person name="Badger J.H."/>
            <person name="Ren Q."/>
            <person name="Amedeo P."/>
            <person name="Jones K.M."/>
            <person name="Tallon L.J."/>
            <person name="Delcher A.L."/>
            <person name="Salzberg S.L."/>
            <person name="Silva J.C."/>
            <person name="Haas B.J."/>
            <person name="Majoros W.H."/>
            <person name="Farzad M."/>
            <person name="Carlton J.M."/>
            <person name="Smith R.K. Jr."/>
            <person name="Garg J."/>
            <person name="Pearlman R.E."/>
            <person name="Karrer K.M."/>
            <person name="Sun L."/>
            <person name="Manning G."/>
            <person name="Elde N.C."/>
            <person name="Turkewitz A.P."/>
            <person name="Asai D.J."/>
            <person name="Wilkes D.E."/>
            <person name="Wang Y."/>
            <person name="Cai H."/>
            <person name="Collins K."/>
            <person name="Stewart B.A."/>
            <person name="Lee S.R."/>
            <person name="Wilamowska K."/>
            <person name="Weinberg Z."/>
            <person name="Ruzzo W.L."/>
            <person name="Wloga D."/>
            <person name="Gaertig J."/>
            <person name="Frankel J."/>
            <person name="Tsao C.-C."/>
            <person name="Gorovsky M.A."/>
            <person name="Keeling P.J."/>
            <person name="Waller R.F."/>
            <person name="Patron N.J."/>
            <person name="Cherry J.M."/>
            <person name="Stover N.A."/>
            <person name="Krieger C.J."/>
            <person name="del Toro C."/>
            <person name="Ryder H.F."/>
            <person name="Williamson S.C."/>
            <person name="Barbeau R.A."/>
            <person name="Hamilton E.P."/>
            <person name="Orias E."/>
        </authorList>
    </citation>
    <scope>NUCLEOTIDE SEQUENCE [LARGE SCALE GENOMIC DNA]</scope>
    <source>
        <strain evidence="3">SB210</strain>
    </source>
</reference>
<dbReference type="InParanoid" id="W7WYJ5"/>
<proteinExistence type="predicted"/>
<dbReference type="GeneID" id="24440282"/>
<keyword evidence="1 2" id="KW-0812">Transmembrane</keyword>
<evidence type="ECO:0000313" key="3">
    <source>
        <dbReference type="Proteomes" id="UP000009168"/>
    </source>
</evidence>
<dbReference type="KEGG" id="tet:TTHERM_000703331"/>
<evidence type="ECO:0000256" key="1">
    <source>
        <dbReference type="SAM" id="Phobius"/>
    </source>
</evidence>
<name>W7WYJ5_TETTS</name>
<keyword evidence="3" id="KW-1185">Reference proteome</keyword>
<protein>
    <submittedName>
        <fullName evidence="2">Transmembrane protein, putative</fullName>
    </submittedName>
</protein>
<dbReference type="AlphaFoldDB" id="W7WYJ5"/>
<keyword evidence="1" id="KW-0472">Membrane</keyword>
<organism evidence="2 3">
    <name type="scientific">Tetrahymena thermophila (strain SB210)</name>
    <dbReference type="NCBI Taxonomy" id="312017"/>
    <lineage>
        <taxon>Eukaryota</taxon>
        <taxon>Sar</taxon>
        <taxon>Alveolata</taxon>
        <taxon>Ciliophora</taxon>
        <taxon>Intramacronucleata</taxon>
        <taxon>Oligohymenophorea</taxon>
        <taxon>Hymenostomatida</taxon>
        <taxon>Tetrahymenina</taxon>
        <taxon>Tetrahymenidae</taxon>
        <taxon>Tetrahymena</taxon>
    </lineage>
</organism>
<dbReference type="RefSeq" id="XP_012655505.1">
    <property type="nucleotide sequence ID" value="XM_012800051.1"/>
</dbReference>
<accession>W7WYJ5</accession>
<dbReference type="EMBL" id="GG662460">
    <property type="protein sequence ID" value="EWS71945.1"/>
    <property type="molecule type" value="Genomic_DNA"/>
</dbReference>
<keyword evidence="1" id="KW-1133">Transmembrane helix</keyword>
<gene>
    <name evidence="2" type="ORF">TTHERM_000703331</name>
</gene>
<evidence type="ECO:0000313" key="2">
    <source>
        <dbReference type="EMBL" id="EWS71945.1"/>
    </source>
</evidence>